<comment type="pathway">
    <text evidence="2 11">Amino-acid biosynthesis; L-histidine biosynthesis; L-histidine from 5-phospho-alpha-D-ribose 1-diphosphate: step 1/9.</text>
</comment>
<keyword evidence="9 11" id="KW-0368">Histidine biosynthesis</keyword>
<evidence type="ECO:0000256" key="9">
    <source>
        <dbReference type="ARBA" id="ARBA00023102"/>
    </source>
</evidence>
<dbReference type="InterPro" id="IPR013820">
    <property type="entry name" value="ATP_PRibTrfase_cat"/>
</dbReference>
<dbReference type="InterPro" id="IPR011322">
    <property type="entry name" value="N-reg_PII-like_a/b"/>
</dbReference>
<dbReference type="NCBIfam" id="TIGR03455">
    <property type="entry name" value="HisG_C-term"/>
    <property type="match status" value="1"/>
</dbReference>
<dbReference type="EMBL" id="QGHD01000020">
    <property type="protein sequence ID" value="PWK94772.1"/>
    <property type="molecule type" value="Genomic_DNA"/>
</dbReference>
<keyword evidence="11" id="KW-0067">ATP-binding</keyword>
<evidence type="ECO:0000256" key="3">
    <source>
        <dbReference type="ARBA" id="ARBA00007955"/>
    </source>
</evidence>
<dbReference type="Proteomes" id="UP000245523">
    <property type="component" value="Unassembled WGS sequence"/>
</dbReference>
<dbReference type="Gene3D" id="3.40.190.10">
    <property type="entry name" value="Periplasmic binding protein-like II"/>
    <property type="match status" value="2"/>
</dbReference>
<evidence type="ECO:0000256" key="8">
    <source>
        <dbReference type="ARBA" id="ARBA00022679"/>
    </source>
</evidence>
<evidence type="ECO:0000313" key="15">
    <source>
        <dbReference type="Proteomes" id="UP000245523"/>
    </source>
</evidence>
<evidence type="ECO:0000256" key="1">
    <source>
        <dbReference type="ARBA" id="ARBA00000915"/>
    </source>
</evidence>
<keyword evidence="11" id="KW-0479">Metal-binding</keyword>
<comment type="caution">
    <text evidence="14">The sequence shown here is derived from an EMBL/GenBank/DDBJ whole genome shotgun (WGS) entry which is preliminary data.</text>
</comment>
<dbReference type="NCBIfam" id="TIGR00070">
    <property type="entry name" value="hisG"/>
    <property type="match status" value="1"/>
</dbReference>
<dbReference type="PROSITE" id="PS01316">
    <property type="entry name" value="ATP_P_PHORIBOSYLTR"/>
    <property type="match status" value="1"/>
</dbReference>
<dbReference type="PANTHER" id="PTHR21403">
    <property type="entry name" value="ATP PHOSPHORIBOSYLTRANSFERASE ATP-PRTASE"/>
    <property type="match status" value="1"/>
</dbReference>
<dbReference type="SUPFAM" id="SSF53850">
    <property type="entry name" value="Periplasmic binding protein-like II"/>
    <property type="match status" value="1"/>
</dbReference>
<dbReference type="HAMAP" id="MF_00079">
    <property type="entry name" value="HisG_Long"/>
    <property type="match status" value="1"/>
</dbReference>
<protein>
    <recommendedName>
        <fullName evidence="5 11">ATP phosphoribosyltransferase</fullName>
        <shortName evidence="11">ATP-PRT</shortName>
        <shortName evidence="11">ATP-PRTase</shortName>
        <ecNumber evidence="4 11">2.4.2.17</ecNumber>
    </recommendedName>
</protein>
<gene>
    <name evidence="11" type="primary">hisG</name>
    <name evidence="14" type="ORF">B0H50_12013</name>
</gene>
<dbReference type="InterPro" id="IPR013115">
    <property type="entry name" value="HisG_C"/>
</dbReference>
<evidence type="ECO:0000256" key="4">
    <source>
        <dbReference type="ARBA" id="ARBA00011946"/>
    </source>
</evidence>
<evidence type="ECO:0000313" key="14">
    <source>
        <dbReference type="EMBL" id="PWK94772.1"/>
    </source>
</evidence>
<evidence type="ECO:0000259" key="12">
    <source>
        <dbReference type="Pfam" id="PF01634"/>
    </source>
</evidence>
<accession>A0ABX5LMC9</accession>
<evidence type="ECO:0000256" key="10">
    <source>
        <dbReference type="ARBA" id="ARBA00024861"/>
    </source>
</evidence>
<keyword evidence="11" id="KW-0963">Cytoplasm</keyword>
<sequence length="279" mass="30586">MIKVALPNKGMLFDPTQELLKECGYKASKPYKTLTQIDAKNDIEFFFLRPSDIPMYVGRGIIDAGITGIDFNAEAKSPAVKVLDLPFGASKMCAAVPNESPVQSLDELKNSTIATSFPNIVSGYYKKDMNFVVLEGAVEISVSLGVADAIVDVVETGTTLKQAGLRIVGEPLFRSNAALFCHPQKQDLEEVHTLIRRIEGKLVAKNYMMIEYDCPADILDKACKLTPGLDAPTISKLHGRDWYAVKAMVPQEEANAIMDKLWDAGARSILLFAIKSARI</sequence>
<dbReference type="GO" id="GO:0016757">
    <property type="term" value="F:glycosyltransferase activity"/>
    <property type="evidence" value="ECO:0007669"/>
    <property type="project" value="UniProtKB-KW"/>
</dbReference>
<dbReference type="InterPro" id="IPR018198">
    <property type="entry name" value="ATP_PRibTrfase_CS"/>
</dbReference>
<proteinExistence type="inferred from homology"/>
<comment type="function">
    <text evidence="10 11">Catalyzes the condensation of ATP and 5-phosphoribose 1-diphosphate to form N'-(5'-phosphoribosyl)-ATP (PR-ATP). Has a crucial role in the pathway because the rate of histidine biosynthesis seems to be controlled primarily by regulation of HisG enzymatic activity.</text>
</comment>
<feature type="domain" description="Histidine biosynthesis HisG C-terminal" evidence="13">
    <location>
        <begin position="204"/>
        <end position="275"/>
    </location>
</feature>
<comment type="subcellular location">
    <subcellularLocation>
        <location evidence="11">Cytoplasm</location>
    </subcellularLocation>
</comment>
<evidence type="ECO:0000259" key="13">
    <source>
        <dbReference type="Pfam" id="PF08029"/>
    </source>
</evidence>
<dbReference type="InterPro" id="IPR015867">
    <property type="entry name" value="N-reg_PII/ATP_PRibTrfase_C"/>
</dbReference>
<keyword evidence="11" id="KW-0460">Magnesium</keyword>
<dbReference type="Pfam" id="PF01634">
    <property type="entry name" value="HisG"/>
    <property type="match status" value="1"/>
</dbReference>
<dbReference type="PANTHER" id="PTHR21403:SF8">
    <property type="entry name" value="ATP PHOSPHORIBOSYLTRANSFERASE"/>
    <property type="match status" value="1"/>
</dbReference>
<keyword evidence="11" id="KW-0547">Nucleotide-binding</keyword>
<name>A0ABX5LMC9_9BACT</name>
<dbReference type="RefSeq" id="WP_106199078.1">
    <property type="nucleotide sequence ID" value="NZ_JAXEIU010000027.1"/>
</dbReference>
<dbReference type="InterPro" id="IPR001348">
    <property type="entry name" value="ATP_PRibTrfase_HisG"/>
</dbReference>
<feature type="domain" description="ATP phosphoribosyltransferase catalytic" evidence="12">
    <location>
        <begin position="49"/>
        <end position="200"/>
    </location>
</feature>
<keyword evidence="6 11" id="KW-0028">Amino-acid biosynthesis</keyword>
<evidence type="ECO:0000256" key="5">
    <source>
        <dbReference type="ARBA" id="ARBA00020998"/>
    </source>
</evidence>
<dbReference type="InterPro" id="IPR020621">
    <property type="entry name" value="ATP-PRT_HisG_long"/>
</dbReference>
<comment type="cofactor">
    <cofactor evidence="11">
        <name>Mg(2+)</name>
        <dbReference type="ChEBI" id="CHEBI:18420"/>
    </cofactor>
</comment>
<evidence type="ECO:0000256" key="11">
    <source>
        <dbReference type="HAMAP-Rule" id="MF_00079"/>
    </source>
</evidence>
<dbReference type="Pfam" id="PF08029">
    <property type="entry name" value="HisG_C"/>
    <property type="match status" value="1"/>
</dbReference>
<comment type="similarity">
    <text evidence="3 11">Belongs to the ATP phosphoribosyltransferase family. Long subfamily.</text>
</comment>
<organism evidence="14 15">
    <name type="scientific">Hallerella porci</name>
    <dbReference type="NCBI Taxonomy" id="1945871"/>
    <lineage>
        <taxon>Bacteria</taxon>
        <taxon>Pseudomonadati</taxon>
        <taxon>Fibrobacterota</taxon>
        <taxon>Fibrobacteria</taxon>
        <taxon>Fibrobacterales</taxon>
        <taxon>Fibrobacteraceae</taxon>
        <taxon>Hallerella</taxon>
    </lineage>
</organism>
<keyword evidence="15" id="KW-1185">Reference proteome</keyword>
<dbReference type="SUPFAM" id="SSF54913">
    <property type="entry name" value="GlnB-like"/>
    <property type="match status" value="1"/>
</dbReference>
<evidence type="ECO:0000256" key="6">
    <source>
        <dbReference type="ARBA" id="ARBA00022605"/>
    </source>
</evidence>
<keyword evidence="8 11" id="KW-0808">Transferase</keyword>
<reference evidence="14 15" key="1">
    <citation type="submission" date="2018-05" db="EMBL/GenBank/DDBJ databases">
        <title>Animal gut microbial communities from fecal samples from Wisconsin, USA.</title>
        <authorList>
            <person name="Neumann A."/>
        </authorList>
    </citation>
    <scope>NUCLEOTIDE SEQUENCE [LARGE SCALE GENOMIC DNA]</scope>
    <source>
        <strain evidence="14 15">UWS4</strain>
    </source>
</reference>
<dbReference type="Gene3D" id="3.30.70.120">
    <property type="match status" value="1"/>
</dbReference>
<evidence type="ECO:0000256" key="2">
    <source>
        <dbReference type="ARBA" id="ARBA00004667"/>
    </source>
</evidence>
<comment type="catalytic activity">
    <reaction evidence="1 11">
        <text>1-(5-phospho-beta-D-ribosyl)-ATP + diphosphate = 5-phospho-alpha-D-ribose 1-diphosphate + ATP</text>
        <dbReference type="Rhea" id="RHEA:18473"/>
        <dbReference type="ChEBI" id="CHEBI:30616"/>
        <dbReference type="ChEBI" id="CHEBI:33019"/>
        <dbReference type="ChEBI" id="CHEBI:58017"/>
        <dbReference type="ChEBI" id="CHEBI:73183"/>
        <dbReference type="EC" id="2.4.2.17"/>
    </reaction>
</comment>
<comment type="activity regulation">
    <text evidence="11">Feedback inhibited by histidine.</text>
</comment>
<keyword evidence="7 11" id="KW-0328">Glycosyltransferase</keyword>
<evidence type="ECO:0000256" key="7">
    <source>
        <dbReference type="ARBA" id="ARBA00022676"/>
    </source>
</evidence>
<dbReference type="EC" id="2.4.2.17" evidence="4 11"/>